<dbReference type="GO" id="GO:0032281">
    <property type="term" value="C:AMPA glutamate receptor complex"/>
    <property type="evidence" value="ECO:0007669"/>
    <property type="project" value="TreeGrafter"/>
</dbReference>
<protein>
    <recommendedName>
        <fullName evidence="3">VWFC domain-containing protein</fullName>
    </recommendedName>
</protein>
<evidence type="ECO:0000313" key="2">
    <source>
        <dbReference type="Proteomes" id="UP000245119"/>
    </source>
</evidence>
<name>A0A2T7PBE0_POMCA</name>
<evidence type="ECO:0000313" key="1">
    <source>
        <dbReference type="EMBL" id="PVD30729.1"/>
    </source>
</evidence>
<keyword evidence="2" id="KW-1185">Reference proteome</keyword>
<dbReference type="InterPro" id="IPR042979">
    <property type="entry name" value="VWC2/VWC2L"/>
</dbReference>
<gene>
    <name evidence="1" type="ORF">C0Q70_10004</name>
</gene>
<dbReference type="GO" id="GO:0045202">
    <property type="term" value="C:synapse"/>
    <property type="evidence" value="ECO:0007669"/>
    <property type="project" value="UniProtKB-SubCell"/>
</dbReference>
<dbReference type="OrthoDB" id="6152256at2759"/>
<dbReference type="GO" id="GO:0005615">
    <property type="term" value="C:extracellular space"/>
    <property type="evidence" value="ECO:0007669"/>
    <property type="project" value="TreeGrafter"/>
</dbReference>
<dbReference type="PANTHER" id="PTHR46252">
    <property type="entry name" value="BRORIN FAMILY MEMBER"/>
    <property type="match status" value="1"/>
</dbReference>
<dbReference type="EMBL" id="PZQS01000005">
    <property type="protein sequence ID" value="PVD30729.1"/>
    <property type="molecule type" value="Genomic_DNA"/>
</dbReference>
<proteinExistence type="predicted"/>
<organism evidence="1 2">
    <name type="scientific">Pomacea canaliculata</name>
    <name type="common">Golden apple snail</name>
    <dbReference type="NCBI Taxonomy" id="400727"/>
    <lineage>
        <taxon>Eukaryota</taxon>
        <taxon>Metazoa</taxon>
        <taxon>Spiralia</taxon>
        <taxon>Lophotrochozoa</taxon>
        <taxon>Mollusca</taxon>
        <taxon>Gastropoda</taxon>
        <taxon>Caenogastropoda</taxon>
        <taxon>Architaenioglossa</taxon>
        <taxon>Ampullarioidea</taxon>
        <taxon>Ampullariidae</taxon>
        <taxon>Pomacea</taxon>
    </lineage>
</organism>
<comment type="caution">
    <text evidence="1">The sequence shown here is derived from an EMBL/GenBank/DDBJ whole genome shotgun (WGS) entry which is preliminary data.</text>
</comment>
<accession>A0A2T7PBE0</accession>
<evidence type="ECO:0008006" key="3">
    <source>
        <dbReference type="Google" id="ProtNLM"/>
    </source>
</evidence>
<dbReference type="Proteomes" id="UP000245119">
    <property type="component" value="Linkage Group LG5"/>
</dbReference>
<dbReference type="AlphaFoldDB" id="A0A2T7PBE0"/>
<dbReference type="PANTHER" id="PTHR46252:SF3">
    <property type="entry name" value="KIELIN_CHORDIN-LIKE PROTEIN"/>
    <property type="match status" value="1"/>
</dbReference>
<dbReference type="GO" id="GO:0030514">
    <property type="term" value="P:negative regulation of BMP signaling pathway"/>
    <property type="evidence" value="ECO:0007669"/>
    <property type="project" value="TreeGrafter"/>
</dbReference>
<reference evidence="1 2" key="1">
    <citation type="submission" date="2018-04" db="EMBL/GenBank/DDBJ databases">
        <title>The genome of golden apple snail Pomacea canaliculata provides insight into stress tolerance and invasive adaptation.</title>
        <authorList>
            <person name="Liu C."/>
            <person name="Liu B."/>
            <person name="Ren Y."/>
            <person name="Zhang Y."/>
            <person name="Wang H."/>
            <person name="Li S."/>
            <person name="Jiang F."/>
            <person name="Yin L."/>
            <person name="Zhang G."/>
            <person name="Qian W."/>
            <person name="Fan W."/>
        </authorList>
    </citation>
    <scope>NUCLEOTIDE SEQUENCE [LARGE SCALE GENOMIC DNA]</scope>
    <source>
        <strain evidence="1">SZHN2017</strain>
        <tissue evidence="1">Muscle</tissue>
    </source>
</reference>
<sequence length="161" mass="17473">MHTAPVTPKSVSSKYCVTKDGKRLSPDETAYVSSDVPGGPCDVCRCYITGDLMCHKQNCVTPMCVGPYVTMGHKCCWSCPLGNNCLLPSGAVLYAGDNVDQDGKTCFCPQQNDKNMYGVRQRQHYTAVCVQHVSASSLSTKPTDNRRKTVSSILGARLTNN</sequence>